<dbReference type="Proteomes" id="UP000182977">
    <property type="component" value="Chromosome I"/>
</dbReference>
<dbReference type="InterPro" id="IPR027417">
    <property type="entry name" value="P-loop_NTPase"/>
</dbReference>
<reference evidence="2" key="1">
    <citation type="submission" date="2016-10" db="EMBL/GenBank/DDBJ databases">
        <authorList>
            <person name="Varghese N."/>
            <person name="Submissions S."/>
        </authorList>
    </citation>
    <scope>NUCLEOTIDE SEQUENCE [LARGE SCALE GENOMIC DNA]</scope>
    <source>
        <strain evidence="2">DSM 45079</strain>
    </source>
</reference>
<dbReference type="EMBL" id="LT629791">
    <property type="protein sequence ID" value="SDU83619.1"/>
    <property type="molecule type" value="Genomic_DNA"/>
</dbReference>
<name>A0A1H2LRR6_9ACTN</name>
<proteinExistence type="predicted"/>
<gene>
    <name evidence="1" type="ORF">SAMN04488563_6558</name>
</gene>
<evidence type="ECO:0000313" key="1">
    <source>
        <dbReference type="EMBL" id="SDU83619.1"/>
    </source>
</evidence>
<dbReference type="STRING" id="419479.SAMN04488563_6558"/>
<keyword evidence="1" id="KW-0418">Kinase</keyword>
<sequence length="191" mass="20408">MIPAVWMVAGAPGAGKTTVARKLAALLDPVPALLDKDTVYASFVAATLAANGRPFGEREGPWYDEHVKVHEYGGLADTAAEVRSAGCPVILVGPFTGQTRDADRWAAYVDRLGGDPVHLLWVRSDGDTLRSRITARGHDRDGEKLANFARFTAATLPDVPPLAPHTEIDNRRGAPPLDDQLAALLPSTPLQ</sequence>
<organism evidence="1 2">
    <name type="scientific">Jiangella alkaliphila</name>
    <dbReference type="NCBI Taxonomy" id="419479"/>
    <lineage>
        <taxon>Bacteria</taxon>
        <taxon>Bacillati</taxon>
        <taxon>Actinomycetota</taxon>
        <taxon>Actinomycetes</taxon>
        <taxon>Jiangellales</taxon>
        <taxon>Jiangellaceae</taxon>
        <taxon>Jiangella</taxon>
    </lineage>
</organism>
<dbReference type="SUPFAM" id="SSF52540">
    <property type="entry name" value="P-loop containing nucleoside triphosphate hydrolases"/>
    <property type="match status" value="1"/>
</dbReference>
<keyword evidence="2" id="KW-1185">Reference proteome</keyword>
<dbReference type="Gene3D" id="3.40.50.300">
    <property type="entry name" value="P-loop containing nucleotide triphosphate hydrolases"/>
    <property type="match status" value="1"/>
</dbReference>
<dbReference type="GO" id="GO:0016301">
    <property type="term" value="F:kinase activity"/>
    <property type="evidence" value="ECO:0007669"/>
    <property type="project" value="UniProtKB-KW"/>
</dbReference>
<dbReference type="Pfam" id="PF13671">
    <property type="entry name" value="AAA_33"/>
    <property type="match status" value="1"/>
</dbReference>
<keyword evidence="1" id="KW-0808">Transferase</keyword>
<evidence type="ECO:0000313" key="2">
    <source>
        <dbReference type="Proteomes" id="UP000182977"/>
    </source>
</evidence>
<protein>
    <submittedName>
        <fullName evidence="1">Predicted kinase</fullName>
    </submittedName>
</protein>
<dbReference type="AlphaFoldDB" id="A0A1H2LRR6"/>
<accession>A0A1H2LRR6</accession>